<proteinExistence type="predicted"/>
<protein>
    <submittedName>
        <fullName evidence="2">Uncharacterized protein</fullName>
    </submittedName>
</protein>
<feature type="compositionally biased region" description="Basic and acidic residues" evidence="1">
    <location>
        <begin position="75"/>
        <end position="89"/>
    </location>
</feature>
<reference evidence="2 3" key="1">
    <citation type="submission" date="2017-01" db="EMBL/GenBank/DDBJ databases">
        <authorList>
            <person name="Mah S.A."/>
            <person name="Swanson W.J."/>
            <person name="Moy G.W."/>
            <person name="Vacquier V.D."/>
        </authorList>
    </citation>
    <scope>NUCLEOTIDE SEQUENCE [LARGE SCALE GENOMIC DNA]</scope>
    <source>
        <strain evidence="2 3">GSMNP</strain>
    </source>
</reference>
<dbReference type="Proteomes" id="UP000187283">
    <property type="component" value="Unassembled WGS sequence"/>
</dbReference>
<feature type="region of interest" description="Disordered" evidence="1">
    <location>
        <begin position="48"/>
        <end position="89"/>
    </location>
</feature>
<keyword evidence="3" id="KW-1185">Reference proteome</keyword>
<sequence length="89" mass="10397">MMKKFAISDVDLYPWIVPRYSSFYKFHCCFEGNSVSIDINEYLFHTNSDEPTKSKVNNNSSNNPNDTSIKNFSSPDEKNYWNGKLKDEL</sequence>
<evidence type="ECO:0000256" key="1">
    <source>
        <dbReference type="SAM" id="MobiDB-lite"/>
    </source>
</evidence>
<dbReference type="AlphaFoldDB" id="A0A1R1Y2F6"/>
<accession>A0A1R1Y2F6</accession>
<evidence type="ECO:0000313" key="2">
    <source>
        <dbReference type="EMBL" id="OMJ21050.1"/>
    </source>
</evidence>
<dbReference type="OrthoDB" id="5636604at2759"/>
<evidence type="ECO:0000313" key="3">
    <source>
        <dbReference type="Proteomes" id="UP000187283"/>
    </source>
</evidence>
<dbReference type="EMBL" id="LSSN01001096">
    <property type="protein sequence ID" value="OMJ21050.1"/>
    <property type="molecule type" value="Genomic_DNA"/>
</dbReference>
<comment type="caution">
    <text evidence="2">The sequence shown here is derived from an EMBL/GenBank/DDBJ whole genome shotgun (WGS) entry which is preliminary data.</text>
</comment>
<gene>
    <name evidence="2" type="ORF">AYI70_g3708</name>
</gene>
<name>A0A1R1Y2F6_9FUNG</name>
<organism evidence="2 3">
    <name type="scientific">Smittium culicis</name>
    <dbReference type="NCBI Taxonomy" id="133412"/>
    <lineage>
        <taxon>Eukaryota</taxon>
        <taxon>Fungi</taxon>
        <taxon>Fungi incertae sedis</taxon>
        <taxon>Zoopagomycota</taxon>
        <taxon>Kickxellomycotina</taxon>
        <taxon>Harpellomycetes</taxon>
        <taxon>Harpellales</taxon>
        <taxon>Legeriomycetaceae</taxon>
        <taxon>Smittium</taxon>
    </lineage>
</organism>